<evidence type="ECO:0000256" key="2">
    <source>
        <dbReference type="ARBA" id="ARBA00022707"/>
    </source>
</evidence>
<dbReference type="Proteomes" id="UP000663866">
    <property type="component" value="Unassembled WGS sequence"/>
</dbReference>
<dbReference type="InterPro" id="IPR018247">
    <property type="entry name" value="EF_Hand_1_Ca_BS"/>
</dbReference>
<dbReference type="Proteomes" id="UP000663856">
    <property type="component" value="Unassembled WGS sequence"/>
</dbReference>
<evidence type="ECO:0000256" key="3">
    <source>
        <dbReference type="ARBA" id="ARBA00022723"/>
    </source>
</evidence>
<dbReference type="PANTHER" id="PTHR23055:SF178">
    <property type="entry name" value="NEUROCALCIN HOMOLOG"/>
    <property type="match status" value="1"/>
</dbReference>
<dbReference type="InterPro" id="IPR028846">
    <property type="entry name" value="Recoverin"/>
</dbReference>
<evidence type="ECO:0000256" key="5">
    <source>
        <dbReference type="ARBA" id="ARBA00022837"/>
    </source>
</evidence>
<keyword evidence="2" id="KW-0519">Myristate</keyword>
<dbReference type="EMBL" id="CAJOBG010004730">
    <property type="protein sequence ID" value="CAF4123686.1"/>
    <property type="molecule type" value="Genomic_DNA"/>
</dbReference>
<name>A0A817AC05_9BILA</name>
<accession>A0A817AC05</accession>
<evidence type="ECO:0000256" key="1">
    <source>
        <dbReference type="ARBA" id="ARBA00006049"/>
    </source>
</evidence>
<keyword evidence="11" id="KW-1185">Reference proteome</keyword>
<dbReference type="PROSITE" id="PS50222">
    <property type="entry name" value="EF_HAND_2"/>
    <property type="match status" value="2"/>
</dbReference>
<dbReference type="EMBL" id="CAJNRF010018179">
    <property type="protein sequence ID" value="CAF2250063.1"/>
    <property type="molecule type" value="Genomic_DNA"/>
</dbReference>
<evidence type="ECO:0000256" key="4">
    <source>
        <dbReference type="ARBA" id="ARBA00022737"/>
    </source>
</evidence>
<protein>
    <recommendedName>
        <fullName evidence="7">EF-hand domain-containing protein</fullName>
    </recommendedName>
</protein>
<dbReference type="PRINTS" id="PR00450">
    <property type="entry name" value="RECOVERIN"/>
</dbReference>
<reference evidence="8" key="1">
    <citation type="submission" date="2021-02" db="EMBL/GenBank/DDBJ databases">
        <authorList>
            <person name="Nowell W R."/>
        </authorList>
    </citation>
    <scope>NUCLEOTIDE SEQUENCE</scope>
</reference>
<evidence type="ECO:0000313" key="9">
    <source>
        <dbReference type="EMBL" id="CAF4123686.1"/>
    </source>
</evidence>
<sequence length="213" mass="24120">MASTGETTKTGDKKELTAAQLSSLIQATGQSESEIRASYDSFAKKFPNGFLTEEEFTARFHESELWGKQNKFSPSKHLFAVADRNNSGTVDLYEYLLVATLLANQDPKTIIKCLFKLFDCNQDGVLQQSEVVDVLYTFFSLLASSKQNEDEEKPEYSLEDIKDDVIKAFQNKTEVSEKEFYNVCMNSEIIQQVATRLDTLFTFGLIFSDADFE</sequence>
<dbReference type="InterPro" id="IPR002048">
    <property type="entry name" value="EF_hand_dom"/>
</dbReference>
<evidence type="ECO:0000256" key="6">
    <source>
        <dbReference type="ARBA" id="ARBA00023288"/>
    </source>
</evidence>
<keyword evidence="4" id="KW-0677">Repeat</keyword>
<keyword evidence="5" id="KW-0106">Calcium</keyword>
<evidence type="ECO:0000313" key="8">
    <source>
        <dbReference type="EMBL" id="CAF2250063.1"/>
    </source>
</evidence>
<organism evidence="8 10">
    <name type="scientific">Rotaria magnacalcarata</name>
    <dbReference type="NCBI Taxonomy" id="392030"/>
    <lineage>
        <taxon>Eukaryota</taxon>
        <taxon>Metazoa</taxon>
        <taxon>Spiralia</taxon>
        <taxon>Gnathifera</taxon>
        <taxon>Rotifera</taxon>
        <taxon>Eurotatoria</taxon>
        <taxon>Bdelloidea</taxon>
        <taxon>Philodinida</taxon>
        <taxon>Philodinidae</taxon>
        <taxon>Rotaria</taxon>
    </lineage>
</organism>
<dbReference type="GO" id="GO:0005509">
    <property type="term" value="F:calcium ion binding"/>
    <property type="evidence" value="ECO:0007669"/>
    <property type="project" value="InterPro"/>
</dbReference>
<dbReference type="InterPro" id="IPR011992">
    <property type="entry name" value="EF-hand-dom_pair"/>
</dbReference>
<feature type="domain" description="EF-hand" evidence="7">
    <location>
        <begin position="70"/>
        <end position="105"/>
    </location>
</feature>
<gene>
    <name evidence="9" type="ORF">OVN521_LOCUS22123</name>
    <name evidence="8" type="ORF">WKI299_LOCUS36986</name>
</gene>
<keyword evidence="6" id="KW-0449">Lipoprotein</keyword>
<evidence type="ECO:0000259" key="7">
    <source>
        <dbReference type="PROSITE" id="PS50222"/>
    </source>
</evidence>
<dbReference type="Gene3D" id="1.10.238.10">
    <property type="entry name" value="EF-hand"/>
    <property type="match status" value="1"/>
</dbReference>
<dbReference type="PANTHER" id="PTHR23055">
    <property type="entry name" value="CALCIUM BINDING PROTEINS"/>
    <property type="match status" value="1"/>
</dbReference>
<dbReference type="PROSITE" id="PS00018">
    <property type="entry name" value="EF_HAND_1"/>
    <property type="match status" value="2"/>
</dbReference>
<feature type="domain" description="EF-hand" evidence="7">
    <location>
        <begin position="106"/>
        <end position="141"/>
    </location>
</feature>
<evidence type="ECO:0000313" key="11">
    <source>
        <dbReference type="Proteomes" id="UP000663866"/>
    </source>
</evidence>
<dbReference type="SUPFAM" id="SSF47473">
    <property type="entry name" value="EF-hand"/>
    <property type="match status" value="1"/>
</dbReference>
<proteinExistence type="inferred from homology"/>
<keyword evidence="3" id="KW-0479">Metal-binding</keyword>
<comment type="caution">
    <text evidence="8">The sequence shown here is derived from an EMBL/GenBank/DDBJ whole genome shotgun (WGS) entry which is preliminary data.</text>
</comment>
<evidence type="ECO:0000313" key="10">
    <source>
        <dbReference type="Proteomes" id="UP000663856"/>
    </source>
</evidence>
<comment type="similarity">
    <text evidence="1">Belongs to the recoverin family.</text>
</comment>
<dbReference type="AlphaFoldDB" id="A0A817AC05"/>